<dbReference type="EMBL" id="VSSQ01001748">
    <property type="protein sequence ID" value="MPM10836.1"/>
    <property type="molecule type" value="Genomic_DNA"/>
</dbReference>
<comment type="caution">
    <text evidence="1">The sequence shown here is derived from an EMBL/GenBank/DDBJ whole genome shotgun (WGS) entry which is preliminary data.</text>
</comment>
<accession>A0A644X3W8</accession>
<gene>
    <name evidence="1" type="ORF">SDC9_57171</name>
</gene>
<organism evidence="1">
    <name type="scientific">bioreactor metagenome</name>
    <dbReference type="NCBI Taxonomy" id="1076179"/>
    <lineage>
        <taxon>unclassified sequences</taxon>
        <taxon>metagenomes</taxon>
        <taxon>ecological metagenomes</taxon>
    </lineage>
</organism>
<name>A0A644X3W8_9ZZZZ</name>
<dbReference type="InterPro" id="IPR005543">
    <property type="entry name" value="PASTA_dom"/>
</dbReference>
<evidence type="ECO:0008006" key="2">
    <source>
        <dbReference type="Google" id="ProtNLM"/>
    </source>
</evidence>
<evidence type="ECO:0000313" key="1">
    <source>
        <dbReference type="EMBL" id="MPM10836.1"/>
    </source>
</evidence>
<sequence>MKLTTCGALLVAVALVGCTDRARDRLSSLVERAQSAFGSKGTKAPASATPDLLTQLISWDGIGMNLAYVQQRAGPAIRSEDHRHHYMVQGCQLVLGSDGPDRTIRSVQVALTPGCNVDIGGLLGMPQPQSLNALTFGTFDEAMGSGQYLADCLRDCGNAYVPNVYLVAQGSRALQFRQVMLTAELATDPAMEAAGRWADAMVAKESDGWVETDLGFNCQPQKHRDVAAQALRTVKPEFFSFGDELEFPRCPAAEAAANSEPKAGALTVLIGMVMVPQPAGPCDMDYDKRLRAAGLKANEVSIHGPEDGDFKGYGCVYRIVPAPGNAVPPGSTVTYRSAWEAG</sequence>
<proteinExistence type="predicted"/>
<protein>
    <recommendedName>
        <fullName evidence="2">PASTA domain-containing protein</fullName>
    </recommendedName>
</protein>
<dbReference type="PROSITE" id="PS51257">
    <property type="entry name" value="PROKAR_LIPOPROTEIN"/>
    <property type="match status" value="1"/>
</dbReference>
<dbReference type="AlphaFoldDB" id="A0A644X3W8"/>
<dbReference type="CDD" id="cd06577">
    <property type="entry name" value="PASTA_pknB"/>
    <property type="match status" value="1"/>
</dbReference>
<reference evidence="1" key="1">
    <citation type="submission" date="2019-08" db="EMBL/GenBank/DDBJ databases">
        <authorList>
            <person name="Kucharzyk K."/>
            <person name="Murdoch R.W."/>
            <person name="Higgins S."/>
            <person name="Loffler F."/>
        </authorList>
    </citation>
    <scope>NUCLEOTIDE SEQUENCE</scope>
</reference>